<name>A0A0C3P1S5_PISTI</name>
<evidence type="ECO:0000256" key="1">
    <source>
        <dbReference type="SAM" id="MobiDB-lite"/>
    </source>
</evidence>
<sequence length="218" mass="23909">MSTATSSTTQSSRPSSNDTLSVRLVTEGVAKDVRSHERARRRAKEREEHAQAKGRKEKAAVLRALGFKVSSSTSSGGHGGKPAAARKYSMEIWDGDQPDVSPWSKPSCVPLEPATVPLQSNVGPSTELTLADLISVPRPQKKGKSVKQQSWISRSFHLSVLSSPWTMTRMTRNLMNHGNISLVRASSPVNFRRRGGLMHKLPLLSNLRPHLQGQDNLN</sequence>
<reference evidence="2 3" key="1">
    <citation type="submission" date="2014-04" db="EMBL/GenBank/DDBJ databases">
        <authorList>
            <consortium name="DOE Joint Genome Institute"/>
            <person name="Kuo A."/>
            <person name="Kohler A."/>
            <person name="Costa M.D."/>
            <person name="Nagy L.G."/>
            <person name="Floudas D."/>
            <person name="Copeland A."/>
            <person name="Barry K.W."/>
            <person name="Cichocki N."/>
            <person name="Veneault-Fourrey C."/>
            <person name="LaButti K."/>
            <person name="Lindquist E.A."/>
            <person name="Lipzen A."/>
            <person name="Lundell T."/>
            <person name="Morin E."/>
            <person name="Murat C."/>
            <person name="Sun H."/>
            <person name="Tunlid A."/>
            <person name="Henrissat B."/>
            <person name="Grigoriev I.V."/>
            <person name="Hibbett D.S."/>
            <person name="Martin F."/>
            <person name="Nordberg H.P."/>
            <person name="Cantor M.N."/>
            <person name="Hua S.X."/>
        </authorList>
    </citation>
    <scope>NUCLEOTIDE SEQUENCE [LARGE SCALE GENOMIC DNA]</scope>
    <source>
        <strain evidence="2 3">Marx 270</strain>
    </source>
</reference>
<dbReference type="Proteomes" id="UP000054217">
    <property type="component" value="Unassembled WGS sequence"/>
</dbReference>
<keyword evidence="3" id="KW-1185">Reference proteome</keyword>
<accession>A0A0C3P1S5</accession>
<evidence type="ECO:0000313" key="2">
    <source>
        <dbReference type="EMBL" id="KIO07010.1"/>
    </source>
</evidence>
<feature type="region of interest" description="Disordered" evidence="1">
    <location>
        <begin position="1"/>
        <end position="58"/>
    </location>
</feature>
<dbReference type="HOGENOM" id="CLU_1267350_0_0_1"/>
<gene>
    <name evidence="2" type="ORF">M404DRAFT_424465</name>
</gene>
<proteinExistence type="predicted"/>
<dbReference type="OrthoDB" id="3245714at2759"/>
<evidence type="ECO:0000313" key="3">
    <source>
        <dbReference type="Proteomes" id="UP000054217"/>
    </source>
</evidence>
<protein>
    <submittedName>
        <fullName evidence="2">Uncharacterized protein</fullName>
    </submittedName>
</protein>
<dbReference type="InParanoid" id="A0A0C3P1S5"/>
<organism evidence="2 3">
    <name type="scientific">Pisolithus tinctorius Marx 270</name>
    <dbReference type="NCBI Taxonomy" id="870435"/>
    <lineage>
        <taxon>Eukaryota</taxon>
        <taxon>Fungi</taxon>
        <taxon>Dikarya</taxon>
        <taxon>Basidiomycota</taxon>
        <taxon>Agaricomycotina</taxon>
        <taxon>Agaricomycetes</taxon>
        <taxon>Agaricomycetidae</taxon>
        <taxon>Boletales</taxon>
        <taxon>Sclerodermatineae</taxon>
        <taxon>Pisolithaceae</taxon>
        <taxon>Pisolithus</taxon>
    </lineage>
</organism>
<reference evidence="3" key="2">
    <citation type="submission" date="2015-01" db="EMBL/GenBank/DDBJ databases">
        <title>Evolutionary Origins and Diversification of the Mycorrhizal Mutualists.</title>
        <authorList>
            <consortium name="DOE Joint Genome Institute"/>
            <consortium name="Mycorrhizal Genomics Consortium"/>
            <person name="Kohler A."/>
            <person name="Kuo A."/>
            <person name="Nagy L.G."/>
            <person name="Floudas D."/>
            <person name="Copeland A."/>
            <person name="Barry K.W."/>
            <person name="Cichocki N."/>
            <person name="Veneault-Fourrey C."/>
            <person name="LaButti K."/>
            <person name="Lindquist E.A."/>
            <person name="Lipzen A."/>
            <person name="Lundell T."/>
            <person name="Morin E."/>
            <person name="Murat C."/>
            <person name="Riley R."/>
            <person name="Ohm R."/>
            <person name="Sun H."/>
            <person name="Tunlid A."/>
            <person name="Henrissat B."/>
            <person name="Grigoriev I.V."/>
            <person name="Hibbett D.S."/>
            <person name="Martin F."/>
        </authorList>
    </citation>
    <scope>NUCLEOTIDE SEQUENCE [LARGE SCALE GENOMIC DNA]</scope>
    <source>
        <strain evidence="3">Marx 270</strain>
    </source>
</reference>
<dbReference type="EMBL" id="KN831961">
    <property type="protein sequence ID" value="KIO07010.1"/>
    <property type="molecule type" value="Genomic_DNA"/>
</dbReference>
<feature type="compositionally biased region" description="Low complexity" evidence="1">
    <location>
        <begin position="1"/>
        <end position="16"/>
    </location>
</feature>
<dbReference type="AlphaFoldDB" id="A0A0C3P1S5"/>